<dbReference type="GO" id="GO:0000428">
    <property type="term" value="C:DNA-directed RNA polymerase complex"/>
    <property type="evidence" value="ECO:0007669"/>
    <property type="project" value="UniProtKB-KW"/>
</dbReference>
<evidence type="ECO:0000256" key="3">
    <source>
        <dbReference type="ARBA" id="ARBA00022695"/>
    </source>
</evidence>
<protein>
    <recommendedName>
        <fullName evidence="5">DNA-directed RNA polymerase subunit epsilon</fullName>
        <shortName evidence="5">RNAP epsilon subunit</shortName>
        <ecNumber evidence="5">2.7.7.6</ecNumber>
    </recommendedName>
    <alternativeName>
        <fullName evidence="5">RNA polymerase epsilon subunit</fullName>
    </alternativeName>
    <alternativeName>
        <fullName evidence="5">Transcriptase subunit epsilon</fullName>
    </alternativeName>
</protein>
<evidence type="ECO:0000313" key="6">
    <source>
        <dbReference type="EMBL" id="RCW71832.1"/>
    </source>
</evidence>
<reference evidence="6 7" key="1">
    <citation type="submission" date="2018-07" db="EMBL/GenBank/DDBJ databases">
        <title>Genomic Encyclopedia of Type Strains, Phase IV (KMG-IV): sequencing the most valuable type-strain genomes for metagenomic binning, comparative biology and taxonomic classification.</title>
        <authorList>
            <person name="Goeker M."/>
        </authorList>
    </citation>
    <scope>NUCLEOTIDE SEQUENCE [LARGE SCALE GENOMIC DNA]</scope>
    <source>
        <strain evidence="6 7">DSM 27696</strain>
    </source>
</reference>
<dbReference type="EC" id="2.7.7.6" evidence="5"/>
<evidence type="ECO:0000256" key="2">
    <source>
        <dbReference type="ARBA" id="ARBA00022679"/>
    </source>
</evidence>
<gene>
    <name evidence="5" type="primary">rpoY</name>
    <name evidence="6" type="ORF">DFR57_10514</name>
</gene>
<dbReference type="NCBIfam" id="NF010188">
    <property type="entry name" value="PRK13667.1"/>
    <property type="match status" value="1"/>
</dbReference>
<comment type="subunit">
    <text evidence="5">RNAP is composed of a core of 2 alpha, a beta and a beta' subunit. The core is associated with a delta subunit, and at least one of epsilon or omega. When a sigma factor is associated with the core the holoenzyme is formed, which can initiate transcription.</text>
</comment>
<sequence>MIYKVLYQEKAGEVPVREHTKSVFVEANSEREVRKHLAERNFNIEYVHAVSDEHLNYEKASDTFKVEKR</sequence>
<dbReference type="Pfam" id="PF07288">
    <property type="entry name" value="RpoY"/>
    <property type="match status" value="1"/>
</dbReference>
<dbReference type="Gene3D" id="3.10.20.730">
    <property type="entry name" value="RNAP, epsilon subunit-like"/>
    <property type="match status" value="1"/>
</dbReference>
<dbReference type="EMBL" id="QPJJ01000005">
    <property type="protein sequence ID" value="RCW71832.1"/>
    <property type="molecule type" value="Genomic_DNA"/>
</dbReference>
<dbReference type="GO" id="GO:0003677">
    <property type="term" value="F:DNA binding"/>
    <property type="evidence" value="ECO:0007669"/>
    <property type="project" value="UniProtKB-UniRule"/>
</dbReference>
<keyword evidence="4 5" id="KW-0804">Transcription</keyword>
<proteinExistence type="inferred from homology"/>
<comment type="caution">
    <text evidence="6">The sequence shown here is derived from an EMBL/GenBank/DDBJ whole genome shotgun (WGS) entry which is preliminary data.</text>
</comment>
<comment type="function">
    <text evidence="5">A non-essential component of RNA polymerase (RNAP).</text>
</comment>
<keyword evidence="2 5" id="KW-0808">Transferase</keyword>
<comment type="catalytic activity">
    <reaction evidence="5">
        <text>RNA(n) + a ribonucleoside 5'-triphosphate = RNA(n+1) + diphosphate</text>
        <dbReference type="Rhea" id="RHEA:21248"/>
        <dbReference type="Rhea" id="RHEA-COMP:14527"/>
        <dbReference type="Rhea" id="RHEA-COMP:17342"/>
        <dbReference type="ChEBI" id="CHEBI:33019"/>
        <dbReference type="ChEBI" id="CHEBI:61557"/>
        <dbReference type="ChEBI" id="CHEBI:140395"/>
        <dbReference type="EC" id="2.7.7.6"/>
    </reaction>
</comment>
<dbReference type="RefSeq" id="WP_114352398.1">
    <property type="nucleotide sequence ID" value="NZ_QPJJ01000005.1"/>
</dbReference>
<accession>A0A368XV53</accession>
<organism evidence="6 7">
    <name type="scientific">Saliterribacillus persicus</name>
    <dbReference type="NCBI Taxonomy" id="930114"/>
    <lineage>
        <taxon>Bacteria</taxon>
        <taxon>Bacillati</taxon>
        <taxon>Bacillota</taxon>
        <taxon>Bacilli</taxon>
        <taxon>Bacillales</taxon>
        <taxon>Bacillaceae</taxon>
        <taxon>Saliterribacillus</taxon>
    </lineage>
</organism>
<keyword evidence="7" id="KW-1185">Reference proteome</keyword>
<dbReference type="GO" id="GO:0003899">
    <property type="term" value="F:DNA-directed RNA polymerase activity"/>
    <property type="evidence" value="ECO:0007669"/>
    <property type="project" value="UniProtKB-UniRule"/>
</dbReference>
<dbReference type="OrthoDB" id="2147503at2"/>
<evidence type="ECO:0000256" key="4">
    <source>
        <dbReference type="ARBA" id="ARBA00023163"/>
    </source>
</evidence>
<evidence type="ECO:0000256" key="1">
    <source>
        <dbReference type="ARBA" id="ARBA00022478"/>
    </source>
</evidence>
<keyword evidence="1 5" id="KW-0240">DNA-directed RNA polymerase</keyword>
<dbReference type="AlphaFoldDB" id="A0A368XV53"/>
<evidence type="ECO:0000256" key="5">
    <source>
        <dbReference type="HAMAP-Rule" id="MF_01553"/>
    </source>
</evidence>
<comment type="similarity">
    <text evidence="5">Belongs to the RNA polymerase subunit epsilon family.</text>
</comment>
<dbReference type="Proteomes" id="UP000252585">
    <property type="component" value="Unassembled WGS sequence"/>
</dbReference>
<dbReference type="HAMAP" id="MF_01553">
    <property type="entry name" value="RNApol_bact_RpoY"/>
    <property type="match status" value="1"/>
</dbReference>
<keyword evidence="3 5" id="KW-0548">Nucleotidyltransferase</keyword>
<dbReference type="InterPro" id="IPR009907">
    <property type="entry name" value="RpoY"/>
</dbReference>
<evidence type="ECO:0000313" key="7">
    <source>
        <dbReference type="Proteomes" id="UP000252585"/>
    </source>
</evidence>
<dbReference type="GO" id="GO:0006351">
    <property type="term" value="P:DNA-templated transcription"/>
    <property type="evidence" value="ECO:0007669"/>
    <property type="project" value="UniProtKB-UniRule"/>
</dbReference>
<name>A0A368XV53_9BACI</name>